<evidence type="ECO:0000313" key="2">
    <source>
        <dbReference type="Proteomes" id="UP000060699"/>
    </source>
</evidence>
<dbReference type="RefSeq" id="WP_116001796.1">
    <property type="nucleotide sequence ID" value="NZ_CP013729.1"/>
</dbReference>
<keyword evidence="2" id="KW-1185">Reference proteome</keyword>
<accession>A0A0U3NLG7</accession>
<dbReference type="GO" id="GO:0009055">
    <property type="term" value="F:electron transfer activity"/>
    <property type="evidence" value="ECO:0007669"/>
    <property type="project" value="InterPro"/>
</dbReference>
<dbReference type="STRING" id="76731.RD2015_4778"/>
<dbReference type="KEGG" id="rdp:RD2015_4778"/>
<dbReference type="EMBL" id="CP013729">
    <property type="protein sequence ID" value="ALV09216.1"/>
    <property type="molecule type" value="Genomic_DNA"/>
</dbReference>
<organism evidence="1 2">
    <name type="scientific">Roseateles depolymerans</name>
    <dbReference type="NCBI Taxonomy" id="76731"/>
    <lineage>
        <taxon>Bacteria</taxon>
        <taxon>Pseudomonadati</taxon>
        <taxon>Pseudomonadota</taxon>
        <taxon>Betaproteobacteria</taxon>
        <taxon>Burkholderiales</taxon>
        <taxon>Sphaerotilaceae</taxon>
        <taxon>Roseateles</taxon>
    </lineage>
</organism>
<dbReference type="NCBIfam" id="TIGR04485">
    <property type="entry name" value="thiosulf_SoxX"/>
    <property type="match status" value="1"/>
</dbReference>
<dbReference type="SUPFAM" id="SSF46626">
    <property type="entry name" value="Cytochrome c"/>
    <property type="match status" value="1"/>
</dbReference>
<dbReference type="Pfam" id="PF00034">
    <property type="entry name" value="Cytochrom_C"/>
    <property type="match status" value="1"/>
</dbReference>
<dbReference type="InterPro" id="IPR036909">
    <property type="entry name" value="Cyt_c-like_dom_sf"/>
</dbReference>
<dbReference type="OrthoDB" id="8775952at2"/>
<dbReference type="Gene3D" id="1.10.760.10">
    <property type="entry name" value="Cytochrome c-like domain"/>
    <property type="match status" value="1"/>
</dbReference>
<gene>
    <name evidence="1" type="ORF">RD2015_4778</name>
</gene>
<sequence length="139" mass="15078" precursor="true">MPLLEWMLATSLLVPFKVEGDAIPAPLEGRAGDAARGRAIVAQRSQGLCLLCHAAPIPEERQQGNLAPDLAGVGRRLSEGQLRLRLVAPQAVNAQSIMPAYYRAGPDSGLQRVAREFDNKPVLDAQQIEDIVAYLRTLK</sequence>
<dbReference type="InterPro" id="IPR009056">
    <property type="entry name" value="Cyt_c-like_dom"/>
</dbReference>
<evidence type="ECO:0000313" key="1">
    <source>
        <dbReference type="EMBL" id="ALV09216.1"/>
    </source>
</evidence>
<dbReference type="InterPro" id="IPR030999">
    <property type="entry name" value="Thiosulf_SoxX"/>
</dbReference>
<reference evidence="1 2" key="1">
    <citation type="submission" date="2015-12" db="EMBL/GenBank/DDBJ databases">
        <title>Complete genome of Roseateles depolymerans KCTC 42856.</title>
        <authorList>
            <person name="Kim K.M."/>
        </authorList>
    </citation>
    <scope>NUCLEOTIDE SEQUENCE [LARGE SCALE GENOMIC DNA]</scope>
    <source>
        <strain evidence="1 2">KCTC 42856</strain>
    </source>
</reference>
<dbReference type="GO" id="GO:0020037">
    <property type="term" value="F:heme binding"/>
    <property type="evidence" value="ECO:0007669"/>
    <property type="project" value="InterPro"/>
</dbReference>
<dbReference type="PROSITE" id="PS51007">
    <property type="entry name" value="CYTC"/>
    <property type="match status" value="1"/>
</dbReference>
<name>A0A0U3NLG7_9BURK</name>
<dbReference type="AlphaFoldDB" id="A0A0U3NLG7"/>
<protein>
    <submittedName>
        <fullName evidence="1">Cytochrome C</fullName>
    </submittedName>
</protein>
<proteinExistence type="predicted"/>
<dbReference type="Proteomes" id="UP000060699">
    <property type="component" value="Chromosome"/>
</dbReference>